<evidence type="ECO:0000313" key="3">
    <source>
        <dbReference type="Proteomes" id="UP000239736"/>
    </source>
</evidence>
<dbReference type="AlphaFoldDB" id="A0A2S5JGJ5"/>
<keyword evidence="3" id="KW-1185">Reference proteome</keyword>
<gene>
    <name evidence="2" type="ORF">LV82_01899</name>
</gene>
<evidence type="ECO:0000313" key="2">
    <source>
        <dbReference type="EMBL" id="PPB80550.1"/>
    </source>
</evidence>
<name>A0A2S5JGJ5_9RHOB</name>
<accession>A0A2S5JGJ5</accession>
<evidence type="ECO:0000256" key="1">
    <source>
        <dbReference type="SAM" id="MobiDB-lite"/>
    </source>
</evidence>
<dbReference type="Proteomes" id="UP000239736">
    <property type="component" value="Unassembled WGS sequence"/>
</dbReference>
<dbReference type="InterPro" id="IPR010344">
    <property type="entry name" value="YbjH"/>
</dbReference>
<organism evidence="2 3">
    <name type="scientific">Albidovulum inexpectatum</name>
    <dbReference type="NCBI Taxonomy" id="196587"/>
    <lineage>
        <taxon>Bacteria</taxon>
        <taxon>Pseudomonadati</taxon>
        <taxon>Pseudomonadota</taxon>
        <taxon>Alphaproteobacteria</taxon>
        <taxon>Rhodobacterales</taxon>
        <taxon>Paracoccaceae</taxon>
        <taxon>Albidovulum</taxon>
    </lineage>
</organism>
<reference evidence="2 3" key="1">
    <citation type="submission" date="2018-01" db="EMBL/GenBank/DDBJ databases">
        <title>Genomic Encyclopedia of Archaeal and Bacterial Type Strains, Phase II (KMG-II): from individual species to whole genera.</title>
        <authorList>
            <person name="Goeker M."/>
        </authorList>
    </citation>
    <scope>NUCLEOTIDE SEQUENCE [LARGE SCALE GENOMIC DNA]</scope>
    <source>
        <strain evidence="2 3">DSM 12048</strain>
    </source>
</reference>
<dbReference type="EMBL" id="PRDS01000005">
    <property type="protein sequence ID" value="PPB80550.1"/>
    <property type="molecule type" value="Genomic_DNA"/>
</dbReference>
<proteinExistence type="predicted"/>
<comment type="caution">
    <text evidence="2">The sequence shown here is derived from an EMBL/GenBank/DDBJ whole genome shotgun (WGS) entry which is preliminary data.</text>
</comment>
<feature type="region of interest" description="Disordered" evidence="1">
    <location>
        <begin position="282"/>
        <end position="312"/>
    </location>
</feature>
<dbReference type="RefSeq" id="WP_245873130.1">
    <property type="nucleotide sequence ID" value="NZ_PRDS01000005.1"/>
</dbReference>
<dbReference type="Pfam" id="PF06082">
    <property type="entry name" value="YjbH"/>
    <property type="match status" value="1"/>
</dbReference>
<protein>
    <submittedName>
        <fullName evidence="2">Exopolysaccharide biosynthesis protein YbjH</fullName>
    </submittedName>
</protein>
<sequence>MITAPRTARRERKWLGRVGAGLCSAVAMGAVIAYADPVLKPSPGTFGLPGLIDMPTAESNREGLLTASVFRFAGGMRITSTFQLTDRITGAFRYSRVPKIYNGDLLYDRSFDIHYRVLDEKGMRPAIAIGLRDFIGTGVYSGEYVVATKTITPRLKVSAGLGWGRLGSHGDIGTPFGSRPPLDFGKGGKANTDQWFRGPAAPFFGLSWAATDKLTVKAEYSSDAYDQETSYGTFTRDSSLNLGFDYRLGKSANLSGYYLYGSELGLQLTMAIDPRRPPAPSGIEKAPLPVRPRPQRNLDPEAWRTDWTSDPEVQPGVQSAIAKALEKDGQQLEAMSLSATRAEIRIRNRRYLAQPQAIGHAARILTRALPPSVETMVITSVAEGIPTSSVTLQRSDVEALEHDAAYKILNRAEFADPARSDGAGLVANPAAYPRLTWAVTPYGEASFFDPDDPLRADFGLQLKGRYEFAPGLIASGRLRKKVVGNLDQSTRVSDSILPHVRSDAVEYQKQGDPALHDLTLAWYSRPAPDLYGRVTVGLLERMFGGISGELLWKPVDSPFALGVEINRVRQRDFDTLFTFRDYEVTTGHVSAYYDFGNGFHGQIDAGRYLAGDWGATFTLDREFANGWKVGAYATFTDVSEEEFGEGSFDKGIRLTVPLSWVTGQPSRNKVSSVIKPLNRDGGARLAVDGRLYETIRDTHQRDMQIQWGRFWR</sequence>